<dbReference type="KEGG" id="vaq:FIV01_08645"/>
<dbReference type="AlphaFoldDB" id="A0A5P9CJT0"/>
<proteinExistence type="predicted"/>
<protein>
    <submittedName>
        <fullName evidence="1">Uncharacterized protein</fullName>
    </submittedName>
</protein>
<organism evidence="1 2">
    <name type="scientific">Vibrio aquimaris</name>
    <dbReference type="NCBI Taxonomy" id="2587862"/>
    <lineage>
        <taxon>Bacteria</taxon>
        <taxon>Pseudomonadati</taxon>
        <taxon>Pseudomonadota</taxon>
        <taxon>Gammaproteobacteria</taxon>
        <taxon>Vibrionales</taxon>
        <taxon>Vibrionaceae</taxon>
        <taxon>Vibrio</taxon>
    </lineage>
</organism>
<dbReference type="Proteomes" id="UP000326936">
    <property type="component" value="Chromosome"/>
</dbReference>
<name>A0A5P9CJT0_9VIBR</name>
<gene>
    <name evidence="1" type="ORF">FIV01_08645</name>
</gene>
<evidence type="ECO:0000313" key="2">
    <source>
        <dbReference type="Proteomes" id="UP000326936"/>
    </source>
</evidence>
<keyword evidence="2" id="KW-1185">Reference proteome</keyword>
<reference evidence="1 2" key="1">
    <citation type="submission" date="2019-10" db="EMBL/GenBank/DDBJ databases">
        <title>Complete genome sequence of Vibrio sp. strain THAF100, isolated from non-filtered water from the water column of tank 6 of a marine aquarium containing stony-coral fragments. Water maintained at 26 degree C.</title>
        <authorList>
            <person name="Ruckert C."/>
            <person name="Franco A."/>
            <person name="Kalinowski J."/>
            <person name="Glaeser S."/>
        </authorList>
    </citation>
    <scope>NUCLEOTIDE SEQUENCE [LARGE SCALE GENOMIC DNA]</scope>
    <source>
        <strain evidence="1 2">THAF100</strain>
    </source>
</reference>
<accession>A0A5P9CJT0</accession>
<sequence length="50" mass="5875">MILKITTPIIEPTEGSPHSLATIAVWLKLFFSRQYSSHPFFFKARYSLRF</sequence>
<dbReference type="EMBL" id="CP045350">
    <property type="protein sequence ID" value="QFT26495.1"/>
    <property type="molecule type" value="Genomic_DNA"/>
</dbReference>
<evidence type="ECO:0000313" key="1">
    <source>
        <dbReference type="EMBL" id="QFT26495.1"/>
    </source>
</evidence>